<dbReference type="GO" id="GO:0015179">
    <property type="term" value="F:L-amino acid transmembrane transporter activity"/>
    <property type="evidence" value="ECO:0007669"/>
    <property type="project" value="TreeGrafter"/>
</dbReference>
<dbReference type="GO" id="GO:0016020">
    <property type="term" value="C:membrane"/>
    <property type="evidence" value="ECO:0007669"/>
    <property type="project" value="UniProtKB-SubCell"/>
</dbReference>
<dbReference type="EMBL" id="CAJPDT010000160">
    <property type="protein sequence ID" value="CAF9941884.1"/>
    <property type="molecule type" value="Genomic_DNA"/>
</dbReference>
<gene>
    <name evidence="7" type="ORF">IMSHALPRED_003082</name>
</gene>
<feature type="compositionally biased region" description="Polar residues" evidence="5">
    <location>
        <begin position="18"/>
        <end position="33"/>
    </location>
</feature>
<dbReference type="InterPro" id="IPR050598">
    <property type="entry name" value="AminoAcid_Transporter"/>
</dbReference>
<accession>A0A8H3PJJ8</accession>
<evidence type="ECO:0000313" key="8">
    <source>
        <dbReference type="Proteomes" id="UP000664534"/>
    </source>
</evidence>
<feature type="transmembrane region" description="Helical" evidence="6">
    <location>
        <begin position="92"/>
        <end position="112"/>
    </location>
</feature>
<feature type="transmembrane region" description="Helical" evidence="6">
    <location>
        <begin position="414"/>
        <end position="441"/>
    </location>
</feature>
<dbReference type="Gene3D" id="1.20.1740.10">
    <property type="entry name" value="Amino acid/polyamine transporter I"/>
    <property type="match status" value="1"/>
</dbReference>
<feature type="region of interest" description="Disordered" evidence="5">
    <location>
        <begin position="1"/>
        <end position="42"/>
    </location>
</feature>
<dbReference type="AlphaFoldDB" id="A0A8H3PJJ8"/>
<dbReference type="PANTHER" id="PTHR11785:SF532">
    <property type="entry name" value="TRANSPORTER, PUTATIVE (EUROFUNG)-RELATED"/>
    <property type="match status" value="1"/>
</dbReference>
<proteinExistence type="predicted"/>
<evidence type="ECO:0000256" key="1">
    <source>
        <dbReference type="ARBA" id="ARBA00004141"/>
    </source>
</evidence>
<evidence type="ECO:0000256" key="3">
    <source>
        <dbReference type="ARBA" id="ARBA00022989"/>
    </source>
</evidence>
<evidence type="ECO:0000313" key="7">
    <source>
        <dbReference type="EMBL" id="CAF9941884.1"/>
    </source>
</evidence>
<keyword evidence="2 6" id="KW-0812">Transmembrane</keyword>
<feature type="transmembrane region" description="Helical" evidence="6">
    <location>
        <begin position="292"/>
        <end position="313"/>
    </location>
</feature>
<dbReference type="Pfam" id="PF13520">
    <property type="entry name" value="AA_permease_2"/>
    <property type="match status" value="1"/>
</dbReference>
<protein>
    <recommendedName>
        <fullName evidence="9">Methionine permease</fullName>
    </recommendedName>
</protein>
<dbReference type="InterPro" id="IPR002293">
    <property type="entry name" value="AA/rel_permease1"/>
</dbReference>
<dbReference type="OrthoDB" id="5982228at2759"/>
<evidence type="ECO:0000256" key="4">
    <source>
        <dbReference type="ARBA" id="ARBA00023136"/>
    </source>
</evidence>
<comment type="subcellular location">
    <subcellularLocation>
        <location evidence="1">Membrane</location>
        <topology evidence="1">Multi-pass membrane protein</topology>
    </subcellularLocation>
</comment>
<dbReference type="Proteomes" id="UP000664534">
    <property type="component" value="Unassembled WGS sequence"/>
</dbReference>
<feature type="transmembrane region" description="Helical" evidence="6">
    <location>
        <begin position="486"/>
        <end position="511"/>
    </location>
</feature>
<evidence type="ECO:0000256" key="6">
    <source>
        <dbReference type="SAM" id="Phobius"/>
    </source>
</evidence>
<sequence length="542" mass="58961">MPQTPYDQQPLLHPEPSSIASAEPNQSTDNLQNDLVPPATNDRSIELDTLPETATFGRNLTWTSAYMLTVSRIVGSGIFATPGNIYKSVGSVGLALTVWIFGAAVAACGLAVSMELGCMLPRSGGSKVYLEFMYRRPRFLASTLVAVQAVLLGFTASNCIVFGEYMLVALDMEVTAFSQRTLAVGLVTAITIVHGCFLKTGIWIQNALAWVKIGLMAFMAVLGVVALFLPRTSARDNAEALTFSLLFEGSNWDLLTLSTALFKVTYSFAGYDNVNNVLNEVKNPVRTLKTMAPTALLTVAVFYLMLNIAYVIVVPLEEIKTSGELIAALFFEKILGANVGSTVLPILVAISAAGNVMVGTFAQARVNQEVARQGFLPFAKYLSSSYPFSSPLGGLIVHYIPSVLVIVLPPQRDVYAFILDVEGYAAQFFAMAIGIGTLWLRKSRPDLKRPFKAWRVAVWLRIALSSCMIVAPFIPPKNGKGDVGFWYATYAVVGGGLLVCGVIYWFLWTVLIPHLRGYRLEEEANMLKDGTSVTKLVKVKSQ</sequence>
<feature type="transmembrane region" description="Helical" evidence="6">
    <location>
        <begin position="343"/>
        <end position="364"/>
    </location>
</feature>
<keyword evidence="3 6" id="KW-1133">Transmembrane helix</keyword>
<keyword evidence="4 6" id="KW-0472">Membrane</keyword>
<feature type="transmembrane region" description="Helical" evidence="6">
    <location>
        <begin position="139"/>
        <end position="161"/>
    </location>
</feature>
<dbReference type="PIRSF" id="PIRSF006060">
    <property type="entry name" value="AA_transporter"/>
    <property type="match status" value="1"/>
</dbReference>
<evidence type="ECO:0000256" key="5">
    <source>
        <dbReference type="SAM" id="MobiDB-lite"/>
    </source>
</evidence>
<organism evidence="7 8">
    <name type="scientific">Imshaugia aleurites</name>
    <dbReference type="NCBI Taxonomy" id="172621"/>
    <lineage>
        <taxon>Eukaryota</taxon>
        <taxon>Fungi</taxon>
        <taxon>Dikarya</taxon>
        <taxon>Ascomycota</taxon>
        <taxon>Pezizomycotina</taxon>
        <taxon>Lecanoromycetes</taxon>
        <taxon>OSLEUM clade</taxon>
        <taxon>Lecanoromycetidae</taxon>
        <taxon>Lecanorales</taxon>
        <taxon>Lecanorineae</taxon>
        <taxon>Parmeliaceae</taxon>
        <taxon>Imshaugia</taxon>
    </lineage>
</organism>
<evidence type="ECO:0008006" key="9">
    <source>
        <dbReference type="Google" id="ProtNLM"/>
    </source>
</evidence>
<feature type="transmembrane region" description="Helical" evidence="6">
    <location>
        <begin position="182"/>
        <end position="204"/>
    </location>
</feature>
<keyword evidence="8" id="KW-1185">Reference proteome</keyword>
<name>A0A8H3PJJ8_9LECA</name>
<evidence type="ECO:0000256" key="2">
    <source>
        <dbReference type="ARBA" id="ARBA00022692"/>
    </source>
</evidence>
<feature type="transmembrane region" description="Helical" evidence="6">
    <location>
        <begin position="210"/>
        <end position="229"/>
    </location>
</feature>
<dbReference type="FunFam" id="1.20.1740.10:FF:000025">
    <property type="entry name" value="High-affinity methionine permease"/>
    <property type="match status" value="1"/>
</dbReference>
<reference evidence="7" key="1">
    <citation type="submission" date="2021-03" db="EMBL/GenBank/DDBJ databases">
        <authorList>
            <person name="Tagirdzhanova G."/>
        </authorList>
    </citation>
    <scope>NUCLEOTIDE SEQUENCE</scope>
</reference>
<feature type="transmembrane region" description="Helical" evidence="6">
    <location>
        <begin position="385"/>
        <end position="408"/>
    </location>
</feature>
<feature type="transmembrane region" description="Helical" evidence="6">
    <location>
        <begin position="453"/>
        <end position="474"/>
    </location>
</feature>
<dbReference type="PANTHER" id="PTHR11785">
    <property type="entry name" value="AMINO ACID TRANSPORTER"/>
    <property type="match status" value="1"/>
</dbReference>
<comment type="caution">
    <text evidence="7">The sequence shown here is derived from an EMBL/GenBank/DDBJ whole genome shotgun (WGS) entry which is preliminary data.</text>
</comment>